<sequence length="152" mass="17078">MAVGRYVSDLDTGDVLGPVEYVLSPFVIREYAHANEMHHPFFQGLREGLVMPPTLIHLDKLRLYNHACPAGTGPDARIHYEYDCTMHEPVRVGARLSVGGRVTQRFTKRGRDMMIIEMELHDISNGHLLVSYRDTVLLAYAQKDVAKEAAAS</sequence>
<dbReference type="STRING" id="1235591.CAK95_12235"/>
<dbReference type="InterPro" id="IPR029069">
    <property type="entry name" value="HotDog_dom_sf"/>
</dbReference>
<proteinExistence type="predicted"/>
<dbReference type="OrthoDB" id="7264508at2"/>
<dbReference type="Gene3D" id="3.10.129.10">
    <property type="entry name" value="Hotdog Thioesterase"/>
    <property type="match status" value="1"/>
</dbReference>
<accession>A0A1W6ZRN0</accession>
<dbReference type="RefSeq" id="WP_086088174.1">
    <property type="nucleotide sequence ID" value="NZ_CP021112.1"/>
</dbReference>
<dbReference type="SUPFAM" id="SSF54637">
    <property type="entry name" value="Thioesterase/thiol ester dehydrase-isomerase"/>
    <property type="match status" value="1"/>
</dbReference>
<dbReference type="EMBL" id="CP021112">
    <property type="protein sequence ID" value="ARP99770.1"/>
    <property type="molecule type" value="Genomic_DNA"/>
</dbReference>
<keyword evidence="2" id="KW-1185">Reference proteome</keyword>
<evidence type="ECO:0000313" key="2">
    <source>
        <dbReference type="Proteomes" id="UP000194137"/>
    </source>
</evidence>
<reference evidence="1 2" key="1">
    <citation type="submission" date="2017-05" db="EMBL/GenBank/DDBJ databases">
        <title>Full genome sequence of Pseudorhodoplanes sinuspersici.</title>
        <authorList>
            <person name="Dastgheib S.M.M."/>
            <person name="Shavandi M."/>
            <person name="Tirandaz H."/>
        </authorList>
    </citation>
    <scope>NUCLEOTIDE SEQUENCE [LARGE SCALE GENOMIC DNA]</scope>
    <source>
        <strain evidence="1 2">RIPI110</strain>
    </source>
</reference>
<dbReference type="KEGG" id="psin:CAK95_12235"/>
<organism evidence="1 2">
    <name type="scientific">Pseudorhodoplanes sinuspersici</name>
    <dbReference type="NCBI Taxonomy" id="1235591"/>
    <lineage>
        <taxon>Bacteria</taxon>
        <taxon>Pseudomonadati</taxon>
        <taxon>Pseudomonadota</taxon>
        <taxon>Alphaproteobacteria</taxon>
        <taxon>Hyphomicrobiales</taxon>
        <taxon>Pseudorhodoplanes</taxon>
    </lineage>
</organism>
<dbReference type="Proteomes" id="UP000194137">
    <property type="component" value="Chromosome"/>
</dbReference>
<gene>
    <name evidence="1" type="ORF">CAK95_12235</name>
</gene>
<name>A0A1W6ZRN0_9HYPH</name>
<evidence type="ECO:0000313" key="1">
    <source>
        <dbReference type="EMBL" id="ARP99770.1"/>
    </source>
</evidence>
<protein>
    <submittedName>
        <fullName evidence="1">Uncharacterized protein</fullName>
    </submittedName>
</protein>
<dbReference type="AlphaFoldDB" id="A0A1W6ZRN0"/>